<evidence type="ECO:0000313" key="3">
    <source>
        <dbReference type="Proteomes" id="UP000291343"/>
    </source>
</evidence>
<evidence type="ECO:0000313" key="2">
    <source>
        <dbReference type="EMBL" id="RZF41531.1"/>
    </source>
</evidence>
<proteinExistence type="predicted"/>
<dbReference type="InParanoid" id="A0A482X883"/>
<reference evidence="2 3" key="1">
    <citation type="journal article" date="2017" name="Gigascience">
        <title>Genome sequence of the small brown planthopper, Laodelphax striatellus.</title>
        <authorList>
            <person name="Zhu J."/>
            <person name="Jiang F."/>
            <person name="Wang X."/>
            <person name="Yang P."/>
            <person name="Bao Y."/>
            <person name="Zhao W."/>
            <person name="Wang W."/>
            <person name="Lu H."/>
            <person name="Wang Q."/>
            <person name="Cui N."/>
            <person name="Li J."/>
            <person name="Chen X."/>
            <person name="Luo L."/>
            <person name="Yu J."/>
            <person name="Kang L."/>
            <person name="Cui F."/>
        </authorList>
    </citation>
    <scope>NUCLEOTIDE SEQUENCE [LARGE SCALE GENOMIC DNA]</scope>
    <source>
        <strain evidence="2">Lst14</strain>
    </source>
</reference>
<dbReference type="EMBL" id="QKKF02016774">
    <property type="protein sequence ID" value="RZF41531.1"/>
    <property type="molecule type" value="Genomic_DNA"/>
</dbReference>
<dbReference type="Proteomes" id="UP000291343">
    <property type="component" value="Unassembled WGS sequence"/>
</dbReference>
<keyword evidence="1" id="KW-1133">Transmembrane helix</keyword>
<gene>
    <name evidence="2" type="ORF">LSTR_LSTR000245</name>
</gene>
<keyword evidence="3" id="KW-1185">Reference proteome</keyword>
<comment type="caution">
    <text evidence="2">The sequence shown here is derived from an EMBL/GenBank/DDBJ whole genome shotgun (WGS) entry which is preliminary data.</text>
</comment>
<dbReference type="AlphaFoldDB" id="A0A482X883"/>
<organism evidence="2 3">
    <name type="scientific">Laodelphax striatellus</name>
    <name type="common">Small brown planthopper</name>
    <name type="synonym">Delphax striatella</name>
    <dbReference type="NCBI Taxonomy" id="195883"/>
    <lineage>
        <taxon>Eukaryota</taxon>
        <taxon>Metazoa</taxon>
        <taxon>Ecdysozoa</taxon>
        <taxon>Arthropoda</taxon>
        <taxon>Hexapoda</taxon>
        <taxon>Insecta</taxon>
        <taxon>Pterygota</taxon>
        <taxon>Neoptera</taxon>
        <taxon>Paraneoptera</taxon>
        <taxon>Hemiptera</taxon>
        <taxon>Auchenorrhyncha</taxon>
        <taxon>Fulgoroidea</taxon>
        <taxon>Delphacidae</taxon>
        <taxon>Criomorphinae</taxon>
        <taxon>Laodelphax</taxon>
    </lineage>
</organism>
<keyword evidence="1" id="KW-0472">Membrane</keyword>
<evidence type="ECO:0000256" key="1">
    <source>
        <dbReference type="SAM" id="Phobius"/>
    </source>
</evidence>
<feature type="transmembrane region" description="Helical" evidence="1">
    <location>
        <begin position="106"/>
        <end position="124"/>
    </location>
</feature>
<name>A0A482X883_LAOST</name>
<accession>A0A482X883</accession>
<protein>
    <submittedName>
        <fullName evidence="2">Uncharacterized protein</fullName>
    </submittedName>
</protein>
<sequence length="130" mass="14217">MLSPHARVSLGLSCNQWASVPRDEGGFEGVRGWLRGFWGACGRWKEVVSDDDACPSTAMPCHAAPRPQCVPRPGTDNAPIYASLTSDLAPHTLTHFLCHLLSPEHAVYLIIFNLPLLGSFISLLKYSLCK</sequence>
<keyword evidence="1" id="KW-0812">Transmembrane</keyword>